<comment type="caution">
    <text evidence="1">The sequence shown here is derived from an EMBL/GenBank/DDBJ whole genome shotgun (WGS) entry which is preliminary data.</text>
</comment>
<dbReference type="Proteomes" id="UP000070533">
    <property type="component" value="Unassembled WGS sequence"/>
</dbReference>
<reference evidence="2" key="1">
    <citation type="submission" date="2016-01" db="EMBL/GenBank/DDBJ databases">
        <authorList>
            <person name="Mitreva M."/>
            <person name="Pepin K.H."/>
            <person name="Mihindukulasuriya K.A."/>
            <person name="Fulton R."/>
            <person name="Fronick C."/>
            <person name="O'Laughlin M."/>
            <person name="Miner T."/>
            <person name="Herter B."/>
            <person name="Rosa B.A."/>
            <person name="Cordes M."/>
            <person name="Tomlinson C."/>
            <person name="Wollam A."/>
            <person name="Palsikar V.B."/>
            <person name="Mardis E.R."/>
            <person name="Wilson R.K."/>
        </authorList>
    </citation>
    <scope>NUCLEOTIDE SEQUENCE [LARGE SCALE GENOMIC DNA]</scope>
    <source>
        <strain evidence="2">MJR7716</strain>
    </source>
</reference>
<evidence type="ECO:0000313" key="1">
    <source>
        <dbReference type="EMBL" id="KXA43757.1"/>
    </source>
</evidence>
<evidence type="ECO:0000313" key="2">
    <source>
        <dbReference type="Proteomes" id="UP000070533"/>
    </source>
</evidence>
<accession>A0A133QLK6</accession>
<protein>
    <submittedName>
        <fullName evidence="1">Uncharacterized protein</fullName>
    </submittedName>
</protein>
<proteinExistence type="predicted"/>
<sequence length="56" mass="6274">MLSVVSEKKTVLSEFSSEYGFACIPQRLQPSTPISVRTRQCHCSVSTSLYAQVTEY</sequence>
<gene>
    <name evidence="1" type="ORF">HMPREF3226_00354</name>
</gene>
<dbReference type="AlphaFoldDB" id="A0A133QLK6"/>
<organism evidence="1 2">
    <name type="scientific">Prevotella corporis</name>
    <dbReference type="NCBI Taxonomy" id="28128"/>
    <lineage>
        <taxon>Bacteria</taxon>
        <taxon>Pseudomonadati</taxon>
        <taxon>Bacteroidota</taxon>
        <taxon>Bacteroidia</taxon>
        <taxon>Bacteroidales</taxon>
        <taxon>Prevotellaceae</taxon>
        <taxon>Prevotella</taxon>
    </lineage>
</organism>
<keyword evidence="2" id="KW-1185">Reference proteome</keyword>
<dbReference type="EMBL" id="LRQG01000014">
    <property type="protein sequence ID" value="KXA43757.1"/>
    <property type="molecule type" value="Genomic_DNA"/>
</dbReference>
<name>A0A133QLK6_9BACT</name>